<dbReference type="InterPro" id="IPR009100">
    <property type="entry name" value="AcylCoA_DH/oxidase_NM_dom_sf"/>
</dbReference>
<keyword evidence="8" id="KW-0443">Lipid metabolism</keyword>
<dbReference type="GO" id="GO:0005777">
    <property type="term" value="C:peroxisome"/>
    <property type="evidence" value="ECO:0007669"/>
    <property type="project" value="UniProtKB-SubCell"/>
</dbReference>
<dbReference type="FunFam" id="2.40.110.10:FF:000003">
    <property type="entry name" value="Acyl-coenzyme A oxidase"/>
    <property type="match status" value="1"/>
</dbReference>
<dbReference type="InterPro" id="IPR036250">
    <property type="entry name" value="AcylCo_DH-like_C"/>
</dbReference>
<evidence type="ECO:0000256" key="10">
    <source>
        <dbReference type="PIRNR" id="PIRNR000168"/>
    </source>
</evidence>
<feature type="domain" description="Acyl-CoA oxidase C-terminal" evidence="13">
    <location>
        <begin position="488"/>
        <end position="653"/>
    </location>
</feature>
<evidence type="ECO:0000256" key="6">
    <source>
        <dbReference type="ARBA" id="ARBA00022832"/>
    </source>
</evidence>
<keyword evidence="9" id="KW-0576">Peroxisome</keyword>
<comment type="cofactor">
    <cofactor evidence="1">
        <name>FAD</name>
        <dbReference type="ChEBI" id="CHEBI:57692"/>
    </cofactor>
</comment>
<evidence type="ECO:0000256" key="2">
    <source>
        <dbReference type="ARBA" id="ARBA00004275"/>
    </source>
</evidence>
<dbReference type="InterPro" id="IPR012258">
    <property type="entry name" value="Acyl-CoA_oxidase"/>
</dbReference>
<dbReference type="Pfam" id="PF01756">
    <property type="entry name" value="ACOX"/>
    <property type="match status" value="1"/>
</dbReference>
<sequence length="686" mass="78598">MSHEGEDYPIDPIFVKELERSDIDREELAYYLHDGKENYKRLAELTVKYSLDSKVRYQYHEFDHTREEQFYSNYRKLNRLKELTKDMGLPPVDYTTSEEYGAPMNTISSTSLHHTMFETVVRILGSDEQREYYLPRIISYEVLGCYAQTEMGHGSDVQGLMTEAAYDPDTDEFVVNTPSLKAIKFWPGELGKQSDHCVFHAKMIVDGQSMGVNAFICRIRDEDSHIPLRGLEIGDIGPKYGYGNKDNGYMIFKDFRIPRTALLSRFISLEKGGELNIRGDPKVAYTTMLHVRISLIKHTWRLVISSCCLGIKYTLLRKQFRNIPNSNEERRIFDYQATQHQIIPFLSYAYACVFSSKQCQIKYDKMIEEIKDDKFSTMRDLHSIASAFKGLQMQESLTGFFKIRECCGAHGYLNYSNIPNIIELWSPNVTLEGDSIVMYLQTAKGFIKTFRLIQNHGKKIKGIYKYMNDYKEYEGASDHESEFKTCSSLLKLLQISTVLSVKKCSDLLPEIDDEISYDVAWSKTYSIELITAATLNAHWLVASMFADELKSLKLSKNLVRIMNKMLCVYLCDVITKLGQELILSGYLRGSQMLQIKSTMSDFITEIRPHAYRLVESFVPHQAILHSAIALNNGDIYSKLYSVSSTSRFNTKSRLVAFEADTGLGGGPARISKIKQLQNKLTGIAKI</sequence>
<dbReference type="GO" id="GO:0005504">
    <property type="term" value="F:fatty acid binding"/>
    <property type="evidence" value="ECO:0007669"/>
    <property type="project" value="TreeGrafter"/>
</dbReference>
<evidence type="ECO:0000256" key="1">
    <source>
        <dbReference type="ARBA" id="ARBA00001974"/>
    </source>
</evidence>
<dbReference type="SUPFAM" id="SSF56645">
    <property type="entry name" value="Acyl-CoA dehydrogenase NM domain-like"/>
    <property type="match status" value="1"/>
</dbReference>
<dbReference type="GO" id="GO:0003997">
    <property type="term" value="F:acyl-CoA oxidase activity"/>
    <property type="evidence" value="ECO:0007669"/>
    <property type="project" value="InterPro"/>
</dbReference>
<comment type="subcellular location">
    <subcellularLocation>
        <location evidence="2">Peroxisome</location>
    </subcellularLocation>
</comment>
<keyword evidence="5 10" id="KW-0274">FAD</keyword>
<dbReference type="InterPro" id="IPR029320">
    <property type="entry name" value="Acyl-CoA_ox_N"/>
</dbReference>
<proteinExistence type="inferred from homology"/>
<keyword evidence="7" id="KW-0560">Oxidoreductase</keyword>
<dbReference type="InterPro" id="IPR037069">
    <property type="entry name" value="AcylCoA_DH/ox_N_sf"/>
</dbReference>
<evidence type="ECO:0000256" key="8">
    <source>
        <dbReference type="ARBA" id="ARBA00023098"/>
    </source>
</evidence>
<dbReference type="GO" id="GO:0071949">
    <property type="term" value="F:FAD binding"/>
    <property type="evidence" value="ECO:0007669"/>
    <property type="project" value="InterPro"/>
</dbReference>
<dbReference type="Gene3D" id="1.10.540.10">
    <property type="entry name" value="Acyl-CoA dehydrogenase/oxidase, N-terminal domain"/>
    <property type="match status" value="1"/>
</dbReference>
<feature type="active site" description="Proton acceptor" evidence="11">
    <location>
        <position position="432"/>
    </location>
</feature>
<accession>A0AAD1X753</accession>
<dbReference type="Gene3D" id="1.20.140.10">
    <property type="entry name" value="Butyryl-CoA Dehydrogenase, subunit A, domain 3"/>
    <property type="match status" value="2"/>
</dbReference>
<keyword evidence="6" id="KW-0276">Fatty acid metabolism</keyword>
<feature type="binding site" evidence="12">
    <location>
        <position position="188"/>
    </location>
    <ligand>
        <name>FAD</name>
        <dbReference type="ChEBI" id="CHEBI:57692"/>
    </ligand>
</feature>
<feature type="domain" description="Acyl-coenzyme A oxidase N-terminal" evidence="14">
    <location>
        <begin position="24"/>
        <end position="142"/>
    </location>
</feature>
<dbReference type="Gene3D" id="2.40.110.10">
    <property type="entry name" value="Butyryl-CoA Dehydrogenase, subunit A, domain 2"/>
    <property type="match status" value="1"/>
</dbReference>
<evidence type="ECO:0000259" key="15">
    <source>
        <dbReference type="Pfam" id="PF22924"/>
    </source>
</evidence>
<evidence type="ECO:0000256" key="7">
    <source>
        <dbReference type="ARBA" id="ARBA00023002"/>
    </source>
</evidence>
<gene>
    <name evidence="16" type="ORF">ECRASSUSDP1_LOCUS1509</name>
</gene>
<protein>
    <recommendedName>
        <fullName evidence="10">Acyl-coenzyme A oxidase</fullName>
    </recommendedName>
</protein>
<dbReference type="PANTHER" id="PTHR10909">
    <property type="entry name" value="ELECTRON TRANSPORT OXIDOREDUCTASE"/>
    <property type="match status" value="1"/>
</dbReference>
<evidence type="ECO:0000313" key="17">
    <source>
        <dbReference type="Proteomes" id="UP001295684"/>
    </source>
</evidence>
<feature type="binding site" evidence="12">
    <location>
        <position position="149"/>
    </location>
    <ligand>
        <name>FAD</name>
        <dbReference type="ChEBI" id="CHEBI:57692"/>
    </ligand>
</feature>
<evidence type="ECO:0000313" key="16">
    <source>
        <dbReference type="EMBL" id="CAI2360211.1"/>
    </source>
</evidence>
<evidence type="ECO:0000256" key="3">
    <source>
        <dbReference type="ARBA" id="ARBA00006288"/>
    </source>
</evidence>
<evidence type="ECO:0000256" key="12">
    <source>
        <dbReference type="PIRSR" id="PIRSR000168-2"/>
    </source>
</evidence>
<evidence type="ECO:0000256" key="5">
    <source>
        <dbReference type="ARBA" id="ARBA00022827"/>
    </source>
</evidence>
<dbReference type="GO" id="GO:0055088">
    <property type="term" value="P:lipid homeostasis"/>
    <property type="evidence" value="ECO:0007669"/>
    <property type="project" value="TreeGrafter"/>
</dbReference>
<dbReference type="PIRSF" id="PIRSF000168">
    <property type="entry name" value="Acyl-CoA_oxidase"/>
    <property type="match status" value="1"/>
</dbReference>
<evidence type="ECO:0000259" key="13">
    <source>
        <dbReference type="Pfam" id="PF01756"/>
    </source>
</evidence>
<organism evidence="16 17">
    <name type="scientific">Euplotes crassus</name>
    <dbReference type="NCBI Taxonomy" id="5936"/>
    <lineage>
        <taxon>Eukaryota</taxon>
        <taxon>Sar</taxon>
        <taxon>Alveolata</taxon>
        <taxon>Ciliophora</taxon>
        <taxon>Intramacronucleata</taxon>
        <taxon>Spirotrichea</taxon>
        <taxon>Hypotrichia</taxon>
        <taxon>Euplotida</taxon>
        <taxon>Euplotidae</taxon>
        <taxon>Moneuplotes</taxon>
    </lineage>
</organism>
<dbReference type="InterPro" id="IPR002655">
    <property type="entry name" value="Acyl-CoA_oxidase_C"/>
</dbReference>
<keyword evidence="17" id="KW-1185">Reference proteome</keyword>
<dbReference type="PANTHER" id="PTHR10909:SF250">
    <property type="entry name" value="PEROXISOMAL ACYL-COENZYME A OXIDASE 1"/>
    <property type="match status" value="1"/>
</dbReference>
<evidence type="ECO:0000256" key="9">
    <source>
        <dbReference type="ARBA" id="ARBA00023140"/>
    </source>
</evidence>
<dbReference type="GO" id="GO:0033540">
    <property type="term" value="P:fatty acid beta-oxidation using acyl-CoA oxidase"/>
    <property type="evidence" value="ECO:0007669"/>
    <property type="project" value="TreeGrafter"/>
</dbReference>
<name>A0AAD1X753_EUPCR</name>
<feature type="domain" description="Acyl-CoA oxidase C-alpha1" evidence="15">
    <location>
        <begin position="285"/>
        <end position="445"/>
    </location>
</feature>
<comment type="caution">
    <text evidence="16">The sequence shown here is derived from an EMBL/GenBank/DDBJ whole genome shotgun (WGS) entry which is preliminary data.</text>
</comment>
<dbReference type="InterPro" id="IPR046373">
    <property type="entry name" value="Acyl-CoA_Oxase/DH_mid-dom_sf"/>
</dbReference>
<keyword evidence="4 10" id="KW-0285">Flavoprotein</keyword>
<evidence type="ECO:0000259" key="14">
    <source>
        <dbReference type="Pfam" id="PF14749"/>
    </source>
</evidence>
<evidence type="ECO:0000256" key="11">
    <source>
        <dbReference type="PIRSR" id="PIRSR000168-1"/>
    </source>
</evidence>
<dbReference type="Pfam" id="PF14749">
    <property type="entry name" value="Acyl-CoA_ox_N"/>
    <property type="match status" value="1"/>
</dbReference>
<dbReference type="InterPro" id="IPR055060">
    <property type="entry name" value="ACOX_C_alpha1"/>
</dbReference>
<dbReference type="SUPFAM" id="SSF47203">
    <property type="entry name" value="Acyl-CoA dehydrogenase C-terminal domain-like"/>
    <property type="match status" value="2"/>
</dbReference>
<dbReference type="Proteomes" id="UP001295684">
    <property type="component" value="Unassembled WGS sequence"/>
</dbReference>
<evidence type="ECO:0000256" key="4">
    <source>
        <dbReference type="ARBA" id="ARBA00022630"/>
    </source>
</evidence>
<dbReference type="Pfam" id="PF22924">
    <property type="entry name" value="ACOX_C_alpha1"/>
    <property type="match status" value="1"/>
</dbReference>
<dbReference type="EMBL" id="CAMPGE010001427">
    <property type="protein sequence ID" value="CAI2360211.1"/>
    <property type="molecule type" value="Genomic_DNA"/>
</dbReference>
<comment type="similarity">
    <text evidence="3 10">Belongs to the acyl-CoA oxidase family.</text>
</comment>
<reference evidence="16" key="1">
    <citation type="submission" date="2023-07" db="EMBL/GenBank/DDBJ databases">
        <authorList>
            <consortium name="AG Swart"/>
            <person name="Singh M."/>
            <person name="Singh A."/>
            <person name="Seah K."/>
            <person name="Emmerich C."/>
        </authorList>
    </citation>
    <scope>NUCLEOTIDE SEQUENCE</scope>
    <source>
        <strain evidence="16">DP1</strain>
    </source>
</reference>
<dbReference type="AlphaFoldDB" id="A0AAD1X753"/>